<dbReference type="SUPFAM" id="SSF46955">
    <property type="entry name" value="Putative DNA-binding domain"/>
    <property type="match status" value="1"/>
</dbReference>
<dbReference type="GO" id="GO:0003700">
    <property type="term" value="F:DNA-binding transcription factor activity"/>
    <property type="evidence" value="ECO:0007669"/>
    <property type="project" value="InterPro"/>
</dbReference>
<dbReference type="Proteomes" id="UP001139179">
    <property type="component" value="Unassembled WGS sequence"/>
</dbReference>
<name>A0A9X2DPL3_9BACI</name>
<dbReference type="SMART" id="SM00422">
    <property type="entry name" value="HTH_MERR"/>
    <property type="match status" value="1"/>
</dbReference>
<organism evidence="3 4">
    <name type="scientific">Halalkalibacter oceani</name>
    <dbReference type="NCBI Taxonomy" id="1653776"/>
    <lineage>
        <taxon>Bacteria</taxon>
        <taxon>Bacillati</taxon>
        <taxon>Bacillota</taxon>
        <taxon>Bacilli</taxon>
        <taxon>Bacillales</taxon>
        <taxon>Bacillaceae</taxon>
        <taxon>Halalkalibacter</taxon>
    </lineage>
</organism>
<comment type="caution">
    <text evidence="3">The sequence shown here is derived from an EMBL/GenBank/DDBJ whole genome shotgun (WGS) entry which is preliminary data.</text>
</comment>
<evidence type="ECO:0000256" key="1">
    <source>
        <dbReference type="ARBA" id="ARBA00023125"/>
    </source>
</evidence>
<evidence type="ECO:0000313" key="3">
    <source>
        <dbReference type="EMBL" id="MCM3714123.1"/>
    </source>
</evidence>
<dbReference type="AlphaFoldDB" id="A0A9X2DPL3"/>
<evidence type="ECO:0000313" key="4">
    <source>
        <dbReference type="Proteomes" id="UP001139179"/>
    </source>
</evidence>
<proteinExistence type="predicted"/>
<keyword evidence="4" id="KW-1185">Reference proteome</keyword>
<dbReference type="CDD" id="cd01106">
    <property type="entry name" value="HTH_TipAL-Mta"/>
    <property type="match status" value="1"/>
</dbReference>
<dbReference type="InterPro" id="IPR009061">
    <property type="entry name" value="DNA-bd_dom_put_sf"/>
</dbReference>
<dbReference type="GO" id="GO:0003677">
    <property type="term" value="F:DNA binding"/>
    <property type="evidence" value="ECO:0007669"/>
    <property type="project" value="UniProtKB-KW"/>
</dbReference>
<keyword evidence="1" id="KW-0238">DNA-binding</keyword>
<protein>
    <submittedName>
        <fullName evidence="3">MerR family transcriptional regulator</fullName>
    </submittedName>
</protein>
<feature type="domain" description="HTH merR-type" evidence="2">
    <location>
        <begin position="1"/>
        <end position="70"/>
    </location>
</feature>
<gene>
    <name evidence="3" type="ORF">M3202_08490</name>
</gene>
<dbReference type="PANTHER" id="PTHR30204:SF96">
    <property type="entry name" value="CHROMOSOME-ANCHORING PROTEIN RACA"/>
    <property type="match status" value="1"/>
</dbReference>
<dbReference type="InterPro" id="IPR000551">
    <property type="entry name" value="MerR-type_HTH_dom"/>
</dbReference>
<dbReference type="InterPro" id="IPR047057">
    <property type="entry name" value="MerR_fam"/>
</dbReference>
<dbReference type="EMBL" id="JAMBOL010000005">
    <property type="protein sequence ID" value="MCM3714123.1"/>
    <property type="molecule type" value="Genomic_DNA"/>
</dbReference>
<reference evidence="3" key="1">
    <citation type="submission" date="2022-05" db="EMBL/GenBank/DDBJ databases">
        <title>Comparative Genomics of Spacecraft Associated Microbes.</title>
        <authorList>
            <person name="Tran M.T."/>
            <person name="Wright A."/>
            <person name="Seuylemezian A."/>
            <person name="Eisen J."/>
            <person name="Coil D."/>
        </authorList>
    </citation>
    <scope>NUCLEOTIDE SEQUENCE</scope>
    <source>
        <strain evidence="3">214.1.1</strain>
    </source>
</reference>
<dbReference type="PROSITE" id="PS50937">
    <property type="entry name" value="HTH_MERR_2"/>
    <property type="match status" value="1"/>
</dbReference>
<evidence type="ECO:0000259" key="2">
    <source>
        <dbReference type="PROSITE" id="PS50937"/>
    </source>
</evidence>
<dbReference type="Pfam" id="PF13411">
    <property type="entry name" value="MerR_1"/>
    <property type="match status" value="1"/>
</dbReference>
<accession>A0A9X2DPL3</accession>
<dbReference type="Gene3D" id="1.10.1660.10">
    <property type="match status" value="1"/>
</dbReference>
<dbReference type="RefSeq" id="WP_251222910.1">
    <property type="nucleotide sequence ID" value="NZ_JAMBOL010000005.1"/>
</dbReference>
<sequence>MISIQVLTKQTGMTVRTLRYYDQIGLVKPSSRTEGGHRLYSEDDVKKLQQVEFLKAVGFRLQEIQDMLTEPKWNWSAGLNKQMSYVQEERRKLDKMEASLRGLMHTHVMEGEVSMEMLEQLITLSRREKAQKKHFRETYFNEHEDTLWERLPNVNRDDPDSLEWIGLLGQLKKVQGDGPEAVSVQRIIRRMAEKLEDTFGDEPLFLERLWEVRKSPEQSNQVQFYPLEPSFLDFIEAAYVVYERDQGKDSNERSR</sequence>
<dbReference type="PRINTS" id="PR00040">
    <property type="entry name" value="HTHMERR"/>
</dbReference>
<dbReference type="PANTHER" id="PTHR30204">
    <property type="entry name" value="REDOX-CYCLING DRUG-SENSING TRANSCRIPTIONAL ACTIVATOR SOXR"/>
    <property type="match status" value="1"/>
</dbReference>